<reference evidence="2" key="1">
    <citation type="journal article" date="2019" name="Nat. Commun.">
        <title>The genome of broomcorn millet.</title>
        <authorList>
            <person name="Zou C."/>
            <person name="Miki D."/>
            <person name="Li D."/>
            <person name="Tang Q."/>
            <person name="Xiao L."/>
            <person name="Rajput S."/>
            <person name="Deng P."/>
            <person name="Jia W."/>
            <person name="Huang R."/>
            <person name="Zhang M."/>
            <person name="Sun Y."/>
            <person name="Hu J."/>
            <person name="Fu X."/>
            <person name="Schnable P.S."/>
            <person name="Li F."/>
            <person name="Zhang H."/>
            <person name="Feng B."/>
            <person name="Zhu X."/>
            <person name="Liu R."/>
            <person name="Schnable J.C."/>
            <person name="Zhu J.-K."/>
            <person name="Zhang H."/>
        </authorList>
    </citation>
    <scope>NUCLEOTIDE SEQUENCE [LARGE SCALE GENOMIC DNA]</scope>
</reference>
<dbReference type="AlphaFoldDB" id="A0A3L6RPC9"/>
<comment type="caution">
    <text evidence="1">The sequence shown here is derived from an EMBL/GenBank/DDBJ whole genome shotgun (WGS) entry which is preliminary data.</text>
</comment>
<proteinExistence type="predicted"/>
<organism evidence="1 2">
    <name type="scientific">Panicum miliaceum</name>
    <name type="common">Proso millet</name>
    <name type="synonym">Broomcorn millet</name>
    <dbReference type="NCBI Taxonomy" id="4540"/>
    <lineage>
        <taxon>Eukaryota</taxon>
        <taxon>Viridiplantae</taxon>
        <taxon>Streptophyta</taxon>
        <taxon>Embryophyta</taxon>
        <taxon>Tracheophyta</taxon>
        <taxon>Spermatophyta</taxon>
        <taxon>Magnoliopsida</taxon>
        <taxon>Liliopsida</taxon>
        <taxon>Poales</taxon>
        <taxon>Poaceae</taxon>
        <taxon>PACMAD clade</taxon>
        <taxon>Panicoideae</taxon>
        <taxon>Panicodae</taxon>
        <taxon>Paniceae</taxon>
        <taxon>Panicinae</taxon>
        <taxon>Panicum</taxon>
        <taxon>Panicum sect. Panicum</taxon>
    </lineage>
</organism>
<dbReference type="EMBL" id="PQIB02000007">
    <property type="protein sequence ID" value="RLN06907.1"/>
    <property type="molecule type" value="Genomic_DNA"/>
</dbReference>
<accession>A0A3L6RPC9</accession>
<protein>
    <submittedName>
        <fullName evidence="1">Uncharacterized protein</fullName>
    </submittedName>
</protein>
<gene>
    <name evidence="1" type="ORF">C2845_PM11G05350</name>
</gene>
<dbReference type="Proteomes" id="UP000275267">
    <property type="component" value="Unassembled WGS sequence"/>
</dbReference>
<keyword evidence="2" id="KW-1185">Reference proteome</keyword>
<sequence>MAPAQPLDLLPALMAARAPGGPQALSLASSLQLTCSLKIPTRNGCAKVCQFGSAAMSASLPASGFPDDVESRHLRQISLCDLPASNHKKGGASSQAQLERCNSARFRTQAERRELHCSWWPLELPQPLGSGVPHQHLYCLPAKRK</sequence>
<evidence type="ECO:0000313" key="1">
    <source>
        <dbReference type="EMBL" id="RLN06907.1"/>
    </source>
</evidence>
<evidence type="ECO:0000313" key="2">
    <source>
        <dbReference type="Proteomes" id="UP000275267"/>
    </source>
</evidence>
<name>A0A3L6RPC9_PANMI</name>